<reference evidence="1" key="1">
    <citation type="submission" date="2013-04" db="EMBL/GenBank/DDBJ databases">
        <authorList>
            <person name="Qu J."/>
            <person name="Murali S.C."/>
            <person name="Bandaranaike D."/>
            <person name="Bellair M."/>
            <person name="Blankenburg K."/>
            <person name="Chao H."/>
            <person name="Dinh H."/>
            <person name="Doddapaneni H."/>
            <person name="Downs B."/>
            <person name="Dugan-Rocha S."/>
            <person name="Elkadiri S."/>
            <person name="Gnanaolivu R.D."/>
            <person name="Hernandez B."/>
            <person name="Javaid M."/>
            <person name="Jayaseelan J.C."/>
            <person name="Lee S."/>
            <person name="Li M."/>
            <person name="Ming W."/>
            <person name="Munidasa M."/>
            <person name="Muniz J."/>
            <person name="Nguyen L."/>
            <person name="Ongeri F."/>
            <person name="Osuji N."/>
            <person name="Pu L.-L."/>
            <person name="Puazo M."/>
            <person name="Qu C."/>
            <person name="Quiroz J."/>
            <person name="Raj R."/>
            <person name="Weissenberger G."/>
            <person name="Xin Y."/>
            <person name="Zou X."/>
            <person name="Han Y."/>
            <person name="Richards S."/>
            <person name="Worley K."/>
            <person name="Muzny D."/>
            <person name="Gibbs R."/>
        </authorList>
    </citation>
    <scope>NUCLEOTIDE SEQUENCE</scope>
    <source>
        <strain evidence="1">Sampled in the wild</strain>
    </source>
</reference>
<gene>
    <name evidence="1" type="ORF">J437_LFUL008413</name>
</gene>
<proteinExistence type="predicted"/>
<reference evidence="1" key="2">
    <citation type="submission" date="2017-10" db="EMBL/GenBank/DDBJ databases">
        <title>Ladona fulva Genome sequencing and assembly.</title>
        <authorList>
            <person name="Murali S."/>
            <person name="Richards S."/>
            <person name="Bandaranaike D."/>
            <person name="Bellair M."/>
            <person name="Blankenburg K."/>
            <person name="Chao H."/>
            <person name="Dinh H."/>
            <person name="Doddapaneni H."/>
            <person name="Dugan-Rocha S."/>
            <person name="Elkadiri S."/>
            <person name="Gnanaolivu R."/>
            <person name="Hernandez B."/>
            <person name="Skinner E."/>
            <person name="Javaid M."/>
            <person name="Lee S."/>
            <person name="Li M."/>
            <person name="Ming W."/>
            <person name="Munidasa M."/>
            <person name="Muniz J."/>
            <person name="Nguyen L."/>
            <person name="Hughes D."/>
            <person name="Osuji N."/>
            <person name="Pu L.-L."/>
            <person name="Puazo M."/>
            <person name="Qu C."/>
            <person name="Quiroz J."/>
            <person name="Raj R."/>
            <person name="Weissenberger G."/>
            <person name="Xin Y."/>
            <person name="Zou X."/>
            <person name="Han Y."/>
            <person name="Worley K."/>
            <person name="Muzny D."/>
            <person name="Gibbs R."/>
        </authorList>
    </citation>
    <scope>NUCLEOTIDE SEQUENCE</scope>
    <source>
        <strain evidence="1">Sampled in the wild</strain>
    </source>
</reference>
<organism evidence="1 2">
    <name type="scientific">Ladona fulva</name>
    <name type="common">Scarce chaser dragonfly</name>
    <name type="synonym">Libellula fulva</name>
    <dbReference type="NCBI Taxonomy" id="123851"/>
    <lineage>
        <taxon>Eukaryota</taxon>
        <taxon>Metazoa</taxon>
        <taxon>Ecdysozoa</taxon>
        <taxon>Arthropoda</taxon>
        <taxon>Hexapoda</taxon>
        <taxon>Insecta</taxon>
        <taxon>Pterygota</taxon>
        <taxon>Palaeoptera</taxon>
        <taxon>Odonata</taxon>
        <taxon>Epiprocta</taxon>
        <taxon>Anisoptera</taxon>
        <taxon>Libelluloidea</taxon>
        <taxon>Libellulidae</taxon>
        <taxon>Ladona</taxon>
    </lineage>
</organism>
<accession>A0A8K0NZ89</accession>
<dbReference type="EMBL" id="KZ308326">
    <property type="protein sequence ID" value="KAG8227541.1"/>
    <property type="molecule type" value="Genomic_DNA"/>
</dbReference>
<evidence type="ECO:0000313" key="2">
    <source>
        <dbReference type="Proteomes" id="UP000792457"/>
    </source>
</evidence>
<dbReference type="AlphaFoldDB" id="A0A8K0NZ89"/>
<sequence>MYYQFNKIILGKKEVYIKTKIQLYQSVLVPTLLHGVESIPWQDNYLCFFSGVRAFPHGKSLLSRPSRQARSHSASVGSRFPAHSQYFEASFQDT</sequence>
<name>A0A8K0NZ89_LADFU</name>
<keyword evidence="2" id="KW-1185">Reference proteome</keyword>
<comment type="caution">
    <text evidence="1">The sequence shown here is derived from an EMBL/GenBank/DDBJ whole genome shotgun (WGS) entry which is preliminary data.</text>
</comment>
<protein>
    <submittedName>
        <fullName evidence="1">Uncharacterized protein</fullName>
    </submittedName>
</protein>
<evidence type="ECO:0000313" key="1">
    <source>
        <dbReference type="EMBL" id="KAG8227541.1"/>
    </source>
</evidence>
<dbReference type="Proteomes" id="UP000792457">
    <property type="component" value="Unassembled WGS sequence"/>
</dbReference>